<reference evidence="1 2" key="1">
    <citation type="journal article" date="2014" name="Nature">
        <title>An environmental bacterial taxon with a large and distinct metabolic repertoire.</title>
        <authorList>
            <person name="Wilson M.C."/>
            <person name="Mori T."/>
            <person name="Ruckert C."/>
            <person name="Uria A.R."/>
            <person name="Helf M.J."/>
            <person name="Takada K."/>
            <person name="Gernert C."/>
            <person name="Steffens U.A."/>
            <person name="Heycke N."/>
            <person name="Schmitt S."/>
            <person name="Rinke C."/>
            <person name="Helfrich E.J."/>
            <person name="Brachmann A.O."/>
            <person name="Gurgui C."/>
            <person name="Wakimoto T."/>
            <person name="Kracht M."/>
            <person name="Crusemann M."/>
            <person name="Hentschel U."/>
            <person name="Abe I."/>
            <person name="Matsunaga S."/>
            <person name="Kalinowski J."/>
            <person name="Takeyama H."/>
            <person name="Piel J."/>
        </authorList>
    </citation>
    <scope>NUCLEOTIDE SEQUENCE [LARGE SCALE GENOMIC DNA]</scope>
    <source>
        <strain evidence="2">TSY1</strain>
    </source>
</reference>
<accession>W4L5S1</accession>
<comment type="caution">
    <text evidence="1">The sequence shown here is derived from an EMBL/GenBank/DDBJ whole genome shotgun (WGS) entry which is preliminary data.</text>
</comment>
<gene>
    <name evidence="1" type="ORF">ETSY1_40975</name>
</gene>
<sequence>MSKAGVIGGAFAVLILGLLFYLSMGFSQHTCEVCMEFKGRTKCRTASGADRQTAVNAARDNACAFLISSKTDGFLCSQTPSAKVTCDEP</sequence>
<dbReference type="Proteomes" id="UP000019141">
    <property type="component" value="Unassembled WGS sequence"/>
</dbReference>
<dbReference type="AlphaFoldDB" id="W4L5S1"/>
<organism evidence="1 2">
    <name type="scientific">Entotheonella factor</name>
    <dbReference type="NCBI Taxonomy" id="1429438"/>
    <lineage>
        <taxon>Bacteria</taxon>
        <taxon>Pseudomonadati</taxon>
        <taxon>Nitrospinota/Tectimicrobiota group</taxon>
        <taxon>Candidatus Tectimicrobiota</taxon>
        <taxon>Candidatus Entotheonellia</taxon>
        <taxon>Candidatus Entotheonellales</taxon>
        <taxon>Candidatus Entotheonellaceae</taxon>
        <taxon>Candidatus Entotheonella</taxon>
    </lineage>
</organism>
<proteinExistence type="predicted"/>
<dbReference type="EMBL" id="AZHW01001320">
    <property type="protein sequence ID" value="ETW93040.1"/>
    <property type="molecule type" value="Genomic_DNA"/>
</dbReference>
<dbReference type="HOGENOM" id="CLU_2449111_0_0_7"/>
<protein>
    <submittedName>
        <fullName evidence="1">Uncharacterized protein</fullName>
    </submittedName>
</protein>
<evidence type="ECO:0000313" key="2">
    <source>
        <dbReference type="Proteomes" id="UP000019141"/>
    </source>
</evidence>
<name>W4L5S1_ENTF1</name>
<evidence type="ECO:0000313" key="1">
    <source>
        <dbReference type="EMBL" id="ETW93040.1"/>
    </source>
</evidence>
<keyword evidence="2" id="KW-1185">Reference proteome</keyword>